<feature type="transmembrane region" description="Helical" evidence="6">
    <location>
        <begin position="73"/>
        <end position="91"/>
    </location>
</feature>
<accession>A0ABX7PYF5</accession>
<keyword evidence="4 6" id="KW-1133">Transmembrane helix</keyword>
<evidence type="ECO:0000256" key="1">
    <source>
        <dbReference type="ARBA" id="ARBA00004141"/>
    </source>
</evidence>
<feature type="transmembrane region" description="Helical" evidence="6">
    <location>
        <begin position="7"/>
        <end position="32"/>
    </location>
</feature>
<organism evidence="8 9">
    <name type="scientific">Kosakonia oryzae</name>
    <dbReference type="NCBI Taxonomy" id="497725"/>
    <lineage>
        <taxon>Bacteria</taxon>
        <taxon>Pseudomonadati</taxon>
        <taxon>Pseudomonadota</taxon>
        <taxon>Gammaproteobacteria</taxon>
        <taxon>Enterobacterales</taxon>
        <taxon>Enterobacteriaceae</taxon>
        <taxon>Kosakonia</taxon>
    </lineage>
</organism>
<evidence type="ECO:0000259" key="7">
    <source>
        <dbReference type="Pfam" id="PF04138"/>
    </source>
</evidence>
<sequence length="123" mass="14285">MKINNTFTRFITSGIINTLVGYFVFFICYKFIELSPAISNAISYAFGLVCSFILSATFVFSKTNQLRKRSIKFIICFFIAFMVNQLVLWFLSSSINIYFSQIFAMASYTIVFYILNKYFVFSS</sequence>
<feature type="transmembrane region" description="Helical" evidence="6">
    <location>
        <begin position="38"/>
        <end position="61"/>
    </location>
</feature>
<feature type="transmembrane region" description="Helical" evidence="6">
    <location>
        <begin position="97"/>
        <end position="115"/>
    </location>
</feature>
<evidence type="ECO:0000256" key="2">
    <source>
        <dbReference type="ARBA" id="ARBA00009399"/>
    </source>
</evidence>
<dbReference type="InterPro" id="IPR007267">
    <property type="entry name" value="GtrA_DPMS_TM"/>
</dbReference>
<proteinExistence type="inferred from homology"/>
<reference evidence="8 9" key="1">
    <citation type="submission" date="2021-03" db="EMBL/GenBank/DDBJ databases">
        <authorList>
            <person name="Li Y."/>
            <person name="Li S."/>
            <person name="Chen M."/>
            <person name="Peng G."/>
            <person name="Tan Z."/>
            <person name="An Q."/>
        </authorList>
    </citation>
    <scope>NUCLEOTIDE SEQUENCE [LARGE SCALE GENOMIC DNA]</scope>
    <source>
        <strain evidence="8 9">Ola 51</strain>
    </source>
</reference>
<dbReference type="EMBL" id="CP014007">
    <property type="protein sequence ID" value="QSV12515.1"/>
    <property type="molecule type" value="Genomic_DNA"/>
</dbReference>
<keyword evidence="5 6" id="KW-0472">Membrane</keyword>
<comment type="subcellular location">
    <subcellularLocation>
        <location evidence="1">Membrane</location>
        <topology evidence="1">Multi-pass membrane protein</topology>
    </subcellularLocation>
</comment>
<dbReference type="Proteomes" id="UP000078227">
    <property type="component" value="Chromosome"/>
</dbReference>
<keyword evidence="3 6" id="KW-0812">Transmembrane</keyword>
<dbReference type="InterPro" id="IPR051401">
    <property type="entry name" value="GtrA_CellWall_Glycosyl"/>
</dbReference>
<evidence type="ECO:0000256" key="4">
    <source>
        <dbReference type="ARBA" id="ARBA00022989"/>
    </source>
</evidence>
<evidence type="ECO:0000313" key="8">
    <source>
        <dbReference type="EMBL" id="QSV12515.1"/>
    </source>
</evidence>
<dbReference type="Pfam" id="PF04138">
    <property type="entry name" value="GtrA_DPMS_TM"/>
    <property type="match status" value="1"/>
</dbReference>
<keyword evidence="9" id="KW-1185">Reference proteome</keyword>
<gene>
    <name evidence="8" type="ORF">AWR26_24825</name>
</gene>
<name>A0ABX7PYF5_9ENTR</name>
<evidence type="ECO:0000256" key="6">
    <source>
        <dbReference type="SAM" id="Phobius"/>
    </source>
</evidence>
<comment type="similarity">
    <text evidence="2">Belongs to the GtrA family.</text>
</comment>
<feature type="domain" description="GtrA/DPMS transmembrane" evidence="7">
    <location>
        <begin position="9"/>
        <end position="121"/>
    </location>
</feature>
<evidence type="ECO:0000256" key="5">
    <source>
        <dbReference type="ARBA" id="ARBA00023136"/>
    </source>
</evidence>
<dbReference type="PANTHER" id="PTHR38459">
    <property type="entry name" value="PROPHAGE BACTOPRENOL-LINKED GLUCOSE TRANSLOCASE HOMOLOG"/>
    <property type="match status" value="1"/>
</dbReference>
<protein>
    <submittedName>
        <fullName evidence="8">GtrA family protein</fullName>
    </submittedName>
</protein>
<evidence type="ECO:0000256" key="3">
    <source>
        <dbReference type="ARBA" id="ARBA00022692"/>
    </source>
</evidence>
<dbReference type="PANTHER" id="PTHR38459:SF1">
    <property type="entry name" value="PROPHAGE BACTOPRENOL-LINKED GLUCOSE TRANSLOCASE HOMOLOG"/>
    <property type="match status" value="1"/>
</dbReference>
<evidence type="ECO:0000313" key="9">
    <source>
        <dbReference type="Proteomes" id="UP000078227"/>
    </source>
</evidence>